<dbReference type="EMBL" id="LVYD01000001">
    <property type="protein sequence ID" value="OQP67234.1"/>
    <property type="molecule type" value="Genomic_DNA"/>
</dbReference>
<sequence>MTANKNNLSFGKRYGFEPVEVPFQVDSISTDLRTELWNAIYLFILQPLHDAQSYSEDGYRTIRRIIWVHYLIKPLDDFPRDYEFDDVVKQYIEKSVWYKVYEFFEFVLRQFDENEGRYSYNDFIQYINGKLRQHNSAYTIISNKFVQITNSTEIAEINSTGSLAKEHHIIGIQEHLKAAIDLFSKKPNPDYRNSIKESISMVEVISRIIEPENTLGKALNKLEKSGFLNPVLKAGFEKLYAYTNDKNGIRHALLEEKNIDTSDARFFLVSCSAFTNYLIEKARSANLLRKI</sequence>
<evidence type="ECO:0000313" key="3">
    <source>
        <dbReference type="Proteomes" id="UP000192796"/>
    </source>
</evidence>
<evidence type="ECO:0000313" key="2">
    <source>
        <dbReference type="EMBL" id="OQP67234.1"/>
    </source>
</evidence>
<protein>
    <recommendedName>
        <fullName evidence="1">HEPN AbiJ-N-terminal domain-containing protein</fullName>
    </recommendedName>
</protein>
<dbReference type="Proteomes" id="UP000192796">
    <property type="component" value="Unassembled WGS sequence"/>
</dbReference>
<dbReference type="OrthoDB" id="9786278at2"/>
<name>A0A1V9G9L9_9BACT</name>
<accession>A0A1V9G9L9</accession>
<organism evidence="2 3">
    <name type="scientific">Niastella vici</name>
    <dbReference type="NCBI Taxonomy" id="1703345"/>
    <lineage>
        <taxon>Bacteria</taxon>
        <taxon>Pseudomonadati</taxon>
        <taxon>Bacteroidota</taxon>
        <taxon>Chitinophagia</taxon>
        <taxon>Chitinophagales</taxon>
        <taxon>Chitinophagaceae</taxon>
        <taxon>Niastella</taxon>
    </lineage>
</organism>
<dbReference type="Pfam" id="PF18863">
    <property type="entry name" value="AbiJ_NTD4"/>
    <property type="match status" value="1"/>
</dbReference>
<dbReference type="InterPro" id="IPR049503">
    <property type="entry name" value="AbiJ_NTD4"/>
</dbReference>
<feature type="domain" description="HEPN AbiJ-N-terminal" evidence="1">
    <location>
        <begin position="9"/>
        <end position="159"/>
    </location>
</feature>
<reference evidence="2 3" key="1">
    <citation type="submission" date="2016-03" db="EMBL/GenBank/DDBJ databases">
        <title>Niastella vici sp. nov., isolated from farmland soil.</title>
        <authorList>
            <person name="Chen L."/>
            <person name="Wang D."/>
            <person name="Yang S."/>
            <person name="Wang G."/>
        </authorList>
    </citation>
    <scope>NUCLEOTIDE SEQUENCE [LARGE SCALE GENOMIC DNA]</scope>
    <source>
        <strain evidence="2 3">DJ57</strain>
    </source>
</reference>
<dbReference type="STRING" id="1703345.A3860_02420"/>
<evidence type="ECO:0000259" key="1">
    <source>
        <dbReference type="Pfam" id="PF18863"/>
    </source>
</evidence>
<dbReference type="AlphaFoldDB" id="A0A1V9G9L9"/>
<keyword evidence="3" id="KW-1185">Reference proteome</keyword>
<proteinExistence type="predicted"/>
<comment type="caution">
    <text evidence="2">The sequence shown here is derived from an EMBL/GenBank/DDBJ whole genome shotgun (WGS) entry which is preliminary data.</text>
</comment>
<dbReference type="RefSeq" id="WP_081144929.1">
    <property type="nucleotide sequence ID" value="NZ_LVYD01000001.1"/>
</dbReference>
<gene>
    <name evidence="2" type="ORF">A3860_02420</name>
</gene>